<reference evidence="2" key="1">
    <citation type="submission" date="2017-04" db="EMBL/GenBank/DDBJ databases">
        <title>Plasmodium gonderi genome.</title>
        <authorList>
            <person name="Arisue N."/>
            <person name="Honma H."/>
            <person name="Kawai S."/>
            <person name="Tougan T."/>
            <person name="Tanabe K."/>
            <person name="Horii T."/>
        </authorList>
    </citation>
    <scope>NUCLEOTIDE SEQUENCE [LARGE SCALE GENOMIC DNA]</scope>
    <source>
        <strain evidence="2">ATCC 30045</strain>
    </source>
</reference>
<proteinExistence type="predicted"/>
<dbReference type="Proteomes" id="UP000195521">
    <property type="component" value="Unassembled WGS sequence"/>
</dbReference>
<comment type="caution">
    <text evidence="1">The sequence shown here is derived from an EMBL/GenBank/DDBJ whole genome shotgun (WGS) entry which is preliminary data.</text>
</comment>
<dbReference type="EMBL" id="BDQF01000013">
    <property type="protein sequence ID" value="GAW82277.1"/>
    <property type="molecule type" value="Genomic_DNA"/>
</dbReference>
<organism evidence="1 2">
    <name type="scientific">Plasmodium gonderi</name>
    <dbReference type="NCBI Taxonomy" id="77519"/>
    <lineage>
        <taxon>Eukaryota</taxon>
        <taxon>Sar</taxon>
        <taxon>Alveolata</taxon>
        <taxon>Apicomplexa</taxon>
        <taxon>Aconoidasida</taxon>
        <taxon>Haemosporida</taxon>
        <taxon>Plasmodiidae</taxon>
        <taxon>Plasmodium</taxon>
        <taxon>Plasmodium (Plasmodium)</taxon>
    </lineage>
</organism>
<dbReference type="RefSeq" id="XP_028544866.1">
    <property type="nucleotide sequence ID" value="XM_028689065.1"/>
</dbReference>
<evidence type="ECO:0000313" key="2">
    <source>
        <dbReference type="Proteomes" id="UP000195521"/>
    </source>
</evidence>
<gene>
    <name evidence="1" type="ORF">PGO_122740</name>
</gene>
<name>A0A1Y1JM44_PLAGO</name>
<accession>A0A1Y1JM44</accession>
<dbReference type="OrthoDB" id="369006at2759"/>
<protein>
    <submittedName>
        <fullName evidence="1">Uncharacterized protein</fullName>
    </submittedName>
</protein>
<evidence type="ECO:0000313" key="1">
    <source>
        <dbReference type="EMBL" id="GAW82277.1"/>
    </source>
</evidence>
<dbReference type="GeneID" id="39749014"/>
<keyword evidence="2" id="KW-1185">Reference proteome</keyword>
<dbReference type="OMA" id="EEWFEHF"/>
<dbReference type="AlphaFoldDB" id="A0A1Y1JM44"/>
<sequence>MDEEVLKRLTNRELKKTILEKAKHILDERKSNTNEQNKYDKKNTIIENEEHCMGKHKLEMDTCSTVAREIFSDKENNPFYNIQDLSLKYLKMCEWNKLDYTNVEYELVISFMRTLNNELKYQLSLSNNENQEDKENSLLYQIAKMFIDKLIFYCTNPMACLTPNKNSDNILLGEELSAQILFFFKQIEENSHENFLLNICLSRIAESIFNFKPEPNEMASWVSRQALTDLIKILLGDSLKRYEQCIICLTDLIKQRHKKLSFMQVDNTVLIIEIIQYAIVYLSEQKYNTTYSSFEYEEWFKSFTDLLRTLKSSEWKIFFNQLIVAETFLYEKRAENTNKEFNNYYKQQLNIWRHKNTSYSKWFKIEMPFSLSLLK</sequence>